<keyword evidence="4" id="KW-1185">Reference proteome</keyword>
<dbReference type="Proteomes" id="UP000221165">
    <property type="component" value="Unassembled WGS sequence"/>
</dbReference>
<evidence type="ECO:0000313" key="4">
    <source>
        <dbReference type="Proteomes" id="UP000221165"/>
    </source>
</evidence>
<accession>A0A2C6KSI5</accession>
<dbReference type="GeneID" id="94430095"/>
<dbReference type="RefSeq" id="XP_067921148.1">
    <property type="nucleotide sequence ID" value="XM_068066884.1"/>
</dbReference>
<evidence type="ECO:0000256" key="2">
    <source>
        <dbReference type="SAM" id="SignalP"/>
    </source>
</evidence>
<comment type="caution">
    <text evidence="3">The sequence shown here is derived from an EMBL/GenBank/DDBJ whole genome shotgun (WGS) entry which is preliminary data.</text>
</comment>
<protein>
    <submittedName>
        <fullName evidence="3">Uncharacterized protein</fullName>
    </submittedName>
</protein>
<proteinExistence type="predicted"/>
<evidence type="ECO:0000313" key="3">
    <source>
        <dbReference type="EMBL" id="PHJ19448.1"/>
    </source>
</evidence>
<name>A0A2C6KSI5_9APIC</name>
<reference evidence="3 4" key="1">
    <citation type="journal article" date="2017" name="Int. J. Parasitol.">
        <title>The genome of the protozoan parasite Cystoisospora suis and a reverse vaccinology approach to identify vaccine candidates.</title>
        <authorList>
            <person name="Palmieri N."/>
            <person name="Shrestha A."/>
            <person name="Ruttkowski B."/>
            <person name="Beck T."/>
            <person name="Vogl C."/>
            <person name="Tomley F."/>
            <person name="Blake D.P."/>
            <person name="Joachim A."/>
        </authorList>
    </citation>
    <scope>NUCLEOTIDE SEQUENCE [LARGE SCALE GENOMIC DNA]</scope>
    <source>
        <strain evidence="3 4">Wien I</strain>
    </source>
</reference>
<feature type="signal peptide" evidence="2">
    <location>
        <begin position="1"/>
        <end position="24"/>
    </location>
</feature>
<dbReference type="VEuPathDB" id="ToxoDB:CSUI_006731"/>
<dbReference type="AlphaFoldDB" id="A0A2C6KSI5"/>
<feature type="region of interest" description="Disordered" evidence="1">
    <location>
        <begin position="22"/>
        <end position="69"/>
    </location>
</feature>
<dbReference type="EMBL" id="MIGC01003436">
    <property type="protein sequence ID" value="PHJ19448.1"/>
    <property type="molecule type" value="Genomic_DNA"/>
</dbReference>
<keyword evidence="2" id="KW-0732">Signal</keyword>
<organism evidence="3 4">
    <name type="scientific">Cystoisospora suis</name>
    <dbReference type="NCBI Taxonomy" id="483139"/>
    <lineage>
        <taxon>Eukaryota</taxon>
        <taxon>Sar</taxon>
        <taxon>Alveolata</taxon>
        <taxon>Apicomplexa</taxon>
        <taxon>Conoidasida</taxon>
        <taxon>Coccidia</taxon>
        <taxon>Eucoccidiorida</taxon>
        <taxon>Eimeriorina</taxon>
        <taxon>Sarcocystidae</taxon>
        <taxon>Cystoisospora</taxon>
    </lineage>
</organism>
<feature type="region of interest" description="Disordered" evidence="1">
    <location>
        <begin position="104"/>
        <end position="123"/>
    </location>
</feature>
<dbReference type="OrthoDB" id="10671541at2759"/>
<feature type="chain" id="PRO_5011976617" evidence="2">
    <location>
        <begin position="25"/>
        <end position="195"/>
    </location>
</feature>
<sequence>MKAFLKALLVLGLLGLVASPAAVGQDASEQPAEEVELQQDESEGSDPLNVKPEPGSDGGSQSVHDDGPEVDASLIECDCDTNRLRTTGAPCSCEKLFQEAVKNASKPQQGFPGGPVPQSPESNLLPPRGPAGLSGRQGIPHRRRLGLGFGFGRGYWGGGYYPGYGYGYGYPGYGWGYPGYGYGWGYPGYGFGIYF</sequence>
<feature type="compositionally biased region" description="Acidic residues" evidence="1">
    <location>
        <begin position="31"/>
        <end position="44"/>
    </location>
</feature>
<evidence type="ECO:0000256" key="1">
    <source>
        <dbReference type="SAM" id="MobiDB-lite"/>
    </source>
</evidence>
<gene>
    <name evidence="3" type="ORF">CSUI_006731</name>
</gene>